<sequence length="274" mass="32155">MKQKEAINKLIEEFTNLFFQGKAPSVAEFIKKYPQLAAELKPELESTLALLKAGNYLPTMPEALKQKLHNQFWHKIMAKERKRLLTVKKRLEIEPSLSLLPLKRGIEFLLLLLYGQDKERIVIRGITRIMKLLFLLTKEAECDKYCTEYYQFVPYKLGPFSIKVYEDLKLLIELGFVQRQEIDKDGIPLIYTDDAKIDEGFQFNEVTTVYTLTELGNRYAQALAKGLKPRLWDKLNQIKTRFGQMPLKELLGYVYHYYPEYTTHSEILKGLLRH</sequence>
<evidence type="ECO:0000313" key="1">
    <source>
        <dbReference type="EMBL" id="HHS51552.1"/>
    </source>
</evidence>
<reference evidence="1" key="1">
    <citation type="journal article" date="2020" name="mSystems">
        <title>Genome- and Community-Level Interaction Insights into Carbon Utilization and Element Cycling Functions of Hydrothermarchaeota in Hydrothermal Sediment.</title>
        <authorList>
            <person name="Zhou Z."/>
            <person name="Liu Y."/>
            <person name="Xu W."/>
            <person name="Pan J."/>
            <person name="Luo Z.H."/>
            <person name="Li M."/>
        </authorList>
    </citation>
    <scope>NUCLEOTIDE SEQUENCE [LARGE SCALE GENOMIC DNA]</scope>
    <source>
        <strain evidence="1">SpSt-876</strain>
    </source>
</reference>
<evidence type="ECO:0008006" key="2">
    <source>
        <dbReference type="Google" id="ProtNLM"/>
    </source>
</evidence>
<comment type="caution">
    <text evidence="1">The sequence shown here is derived from an EMBL/GenBank/DDBJ whole genome shotgun (WGS) entry which is preliminary data.</text>
</comment>
<protein>
    <recommendedName>
        <fullName evidence="2">DUF4065 domain-containing protein</fullName>
    </recommendedName>
</protein>
<organism evidence="1">
    <name type="scientific">candidate division WOR-3 bacterium</name>
    <dbReference type="NCBI Taxonomy" id="2052148"/>
    <lineage>
        <taxon>Bacteria</taxon>
        <taxon>Bacteria division WOR-3</taxon>
    </lineage>
</organism>
<gene>
    <name evidence="1" type="ORF">ENW73_01620</name>
</gene>
<proteinExistence type="predicted"/>
<name>A0A7C6A894_UNCW3</name>
<accession>A0A7C6A894</accession>
<dbReference type="EMBL" id="DTLI01000036">
    <property type="protein sequence ID" value="HHS51552.1"/>
    <property type="molecule type" value="Genomic_DNA"/>
</dbReference>
<dbReference type="AlphaFoldDB" id="A0A7C6A894"/>